<dbReference type="InterPro" id="IPR045136">
    <property type="entry name" value="Iah1-like"/>
</dbReference>
<evidence type="ECO:0000313" key="3">
    <source>
        <dbReference type="Proteomes" id="UP001159427"/>
    </source>
</evidence>
<feature type="domain" description="SGNH hydrolase-type esterase" evidence="1">
    <location>
        <begin position="11"/>
        <end position="112"/>
    </location>
</feature>
<dbReference type="EMBL" id="CALNXI010001800">
    <property type="protein sequence ID" value="CAH3177328.1"/>
    <property type="molecule type" value="Genomic_DNA"/>
</dbReference>
<dbReference type="InterPro" id="IPR036514">
    <property type="entry name" value="SGNH_hydro_sf"/>
</dbReference>
<comment type="caution">
    <text evidence="2">The sequence shown here is derived from an EMBL/GenBank/DDBJ whole genome shotgun (WGS) entry which is preliminary data.</text>
</comment>
<name>A0ABN8REU2_9CNID</name>
<proteinExistence type="predicted"/>
<dbReference type="PANTHER" id="PTHR14209:SF19">
    <property type="entry name" value="ISOAMYL ACETATE-HYDROLYZING ESTERASE 1 HOMOLOG"/>
    <property type="match status" value="1"/>
</dbReference>
<reference evidence="2 3" key="1">
    <citation type="submission" date="2022-05" db="EMBL/GenBank/DDBJ databases">
        <authorList>
            <consortium name="Genoscope - CEA"/>
            <person name="William W."/>
        </authorList>
    </citation>
    <scope>NUCLEOTIDE SEQUENCE [LARGE SCALE GENOMIC DNA]</scope>
</reference>
<dbReference type="Gene3D" id="3.40.50.1110">
    <property type="entry name" value="SGNH hydrolase"/>
    <property type="match status" value="1"/>
</dbReference>
<dbReference type="PANTHER" id="PTHR14209">
    <property type="entry name" value="ISOAMYL ACETATE-HYDROLYZING ESTERASE 1"/>
    <property type="match status" value="1"/>
</dbReference>
<evidence type="ECO:0000313" key="2">
    <source>
        <dbReference type="EMBL" id="CAH3177328.1"/>
    </source>
</evidence>
<gene>
    <name evidence="2" type="ORF">PEVE_00011191</name>
</gene>
<dbReference type="InterPro" id="IPR013830">
    <property type="entry name" value="SGNH_hydro"/>
</dbReference>
<evidence type="ECO:0000259" key="1">
    <source>
        <dbReference type="Pfam" id="PF13472"/>
    </source>
</evidence>
<dbReference type="SUPFAM" id="SSF52266">
    <property type="entry name" value="SGNH hydrolase"/>
    <property type="match status" value="1"/>
</dbReference>
<dbReference type="Pfam" id="PF13472">
    <property type="entry name" value="Lipase_GDSL_2"/>
    <property type="match status" value="1"/>
</dbReference>
<protein>
    <recommendedName>
        <fullName evidence="1">SGNH hydrolase-type esterase domain-containing protein</fullName>
    </recommendedName>
</protein>
<sequence>MAINLFPKIVLFGDSITQESFSKGGWGARIADYFQRKCDVLNRGFSGYTSAFNKLILPRILQCDHSPKGSVAAVVLLLGSNDSVVADLDQRGLTVEQYITNMTDIILQFTNDGISASKVVLLTPPAI</sequence>
<accession>A0ABN8REU2</accession>
<keyword evidence="3" id="KW-1185">Reference proteome</keyword>
<dbReference type="Proteomes" id="UP001159427">
    <property type="component" value="Unassembled WGS sequence"/>
</dbReference>
<feature type="non-terminal residue" evidence="2">
    <location>
        <position position="127"/>
    </location>
</feature>
<organism evidence="2 3">
    <name type="scientific">Porites evermanni</name>
    <dbReference type="NCBI Taxonomy" id="104178"/>
    <lineage>
        <taxon>Eukaryota</taxon>
        <taxon>Metazoa</taxon>
        <taxon>Cnidaria</taxon>
        <taxon>Anthozoa</taxon>
        <taxon>Hexacorallia</taxon>
        <taxon>Scleractinia</taxon>
        <taxon>Fungiina</taxon>
        <taxon>Poritidae</taxon>
        <taxon>Porites</taxon>
    </lineage>
</organism>